<accession>A0ABR1LAC7</accession>
<keyword evidence="2" id="KW-1185">Reference proteome</keyword>
<dbReference type="Proteomes" id="UP001360953">
    <property type="component" value="Unassembled WGS sequence"/>
</dbReference>
<evidence type="ECO:0000313" key="2">
    <source>
        <dbReference type="Proteomes" id="UP001360953"/>
    </source>
</evidence>
<dbReference type="RefSeq" id="XP_066651862.1">
    <property type="nucleotide sequence ID" value="XM_066804288.1"/>
</dbReference>
<gene>
    <name evidence="1" type="ORF">J3D65DRAFT_96711</name>
</gene>
<organism evidence="1 2">
    <name type="scientific">Phyllosticta citribraziliensis</name>
    <dbReference type="NCBI Taxonomy" id="989973"/>
    <lineage>
        <taxon>Eukaryota</taxon>
        <taxon>Fungi</taxon>
        <taxon>Dikarya</taxon>
        <taxon>Ascomycota</taxon>
        <taxon>Pezizomycotina</taxon>
        <taxon>Dothideomycetes</taxon>
        <taxon>Dothideomycetes incertae sedis</taxon>
        <taxon>Botryosphaeriales</taxon>
        <taxon>Phyllostictaceae</taxon>
        <taxon>Phyllosticta</taxon>
    </lineage>
</organism>
<dbReference type="GeneID" id="92037194"/>
<protein>
    <submittedName>
        <fullName evidence="1">Uncharacterized protein</fullName>
    </submittedName>
</protein>
<reference evidence="1 2" key="1">
    <citation type="submission" date="2024-04" db="EMBL/GenBank/DDBJ databases">
        <title>Phyllosticta paracitricarpa is synonymous to the EU quarantine fungus P. citricarpa based on phylogenomic analyses.</title>
        <authorList>
            <consortium name="Lawrence Berkeley National Laboratory"/>
            <person name="Van ingen-buijs V.A."/>
            <person name="Van westerhoven A.C."/>
            <person name="Haridas S."/>
            <person name="Skiadas P."/>
            <person name="Martin F."/>
            <person name="Groenewald J.Z."/>
            <person name="Crous P.W."/>
            <person name="Seidl M.F."/>
        </authorList>
    </citation>
    <scope>NUCLEOTIDE SEQUENCE [LARGE SCALE GENOMIC DNA]</scope>
    <source>
        <strain evidence="1 2">CPC 17464</strain>
    </source>
</reference>
<name>A0ABR1LAC7_9PEZI</name>
<evidence type="ECO:0000313" key="1">
    <source>
        <dbReference type="EMBL" id="KAK7532194.1"/>
    </source>
</evidence>
<proteinExistence type="predicted"/>
<sequence length="215" mass="24021">MAWHGMACRGCRCSCSCSCSCTAKSTWFGTSDRDDMPKPPHDDMYVHVGTHCSGQRRERVEQRFNLQPIGHAKVLRSIDTSSLGMAEDNPTPTGACSSAAVSPSSRPFSFHVVSWAMDQVSSPETCCKPAVVLCFCSIPYRHSVSLFSFFPFSLFSFSFFPFFACHLRLPCNQLRPEIGTKAHLVGRWRFTAPWMSVTLLEIHECRVQALARQAP</sequence>
<dbReference type="EMBL" id="JBBPEH010000011">
    <property type="protein sequence ID" value="KAK7532194.1"/>
    <property type="molecule type" value="Genomic_DNA"/>
</dbReference>
<comment type="caution">
    <text evidence="1">The sequence shown here is derived from an EMBL/GenBank/DDBJ whole genome shotgun (WGS) entry which is preliminary data.</text>
</comment>